<feature type="transmembrane region" description="Helical" evidence="1">
    <location>
        <begin position="157"/>
        <end position="182"/>
    </location>
</feature>
<sequence length="183" mass="21927">MSVALLVIGICFLIFRIWLTEFRLKEELQFRRHYLSRFLNYYFCLALISSFSWDLFNFILISETIPMIIALIGWDIPFFIKFNNQTHWEKNKVWLIVERATLHPPMIATIIWMFISGLKSFVDSSNLIPIIIITLIIGLLPYFLFDQRWTRNFIKKGVFFSFRWEILTIAIISLILTIIYFLI</sequence>
<dbReference type="RefSeq" id="WP_147663335.1">
    <property type="nucleotide sequence ID" value="NZ_CP042905.2"/>
</dbReference>
<dbReference type="GeneID" id="41330276"/>
<feature type="transmembrane region" description="Helical" evidence="1">
    <location>
        <begin position="59"/>
        <end position="80"/>
    </location>
</feature>
<evidence type="ECO:0000313" key="2">
    <source>
        <dbReference type="EMBL" id="QEE16458.1"/>
    </source>
</evidence>
<dbReference type="KEGG" id="psyt:DSAG12_02288"/>
<name>A0A5B9DBB6_9ARCH</name>
<keyword evidence="1" id="KW-1133">Transmembrane helix</keyword>
<feature type="transmembrane region" description="Helical" evidence="1">
    <location>
        <begin position="92"/>
        <end position="115"/>
    </location>
</feature>
<dbReference type="EMBL" id="CP042905">
    <property type="protein sequence ID" value="QEE16458.1"/>
    <property type="molecule type" value="Genomic_DNA"/>
</dbReference>
<keyword evidence="3" id="KW-1185">Reference proteome</keyword>
<reference evidence="2 3" key="2">
    <citation type="journal article" date="2024" name="Int. J. Syst. Evol. Microbiol.">
        <title>Promethearchaeum syntrophicum gen. nov., sp. nov., an anaerobic, obligately syntrophic archaeon, the first isolate of the lineage 'Asgard' archaea, and proposal of the new archaeal phylum Promethearchaeota phyl. nov. and kingdom Promethearchaeati regn. nov.</title>
        <authorList>
            <person name="Imachi H."/>
            <person name="Nobu M.K."/>
            <person name="Kato S."/>
            <person name="Takaki Y."/>
            <person name="Miyazaki M."/>
            <person name="Miyata M."/>
            <person name="Ogawara M."/>
            <person name="Saito Y."/>
            <person name="Sakai S."/>
            <person name="Tahara Y.O."/>
            <person name="Takano Y."/>
            <person name="Tasumi E."/>
            <person name="Uematsu K."/>
            <person name="Yoshimura T."/>
            <person name="Itoh T."/>
            <person name="Ohkuma M."/>
            <person name="Takai K."/>
        </authorList>
    </citation>
    <scope>NUCLEOTIDE SEQUENCE [LARGE SCALE GENOMIC DNA]</scope>
    <source>
        <strain evidence="2 3">MK-D1</strain>
    </source>
</reference>
<gene>
    <name evidence="2" type="ORF">DSAG12_02288</name>
</gene>
<dbReference type="AlphaFoldDB" id="A0A5B9DBB6"/>
<keyword evidence="1" id="KW-0812">Transmembrane</keyword>
<evidence type="ECO:0000313" key="3">
    <source>
        <dbReference type="Proteomes" id="UP000321408"/>
    </source>
</evidence>
<reference evidence="2 3" key="1">
    <citation type="journal article" date="2020" name="Nature">
        <title>Isolation of an archaeon at the prokaryote-eukaryote interface.</title>
        <authorList>
            <person name="Imachi H."/>
            <person name="Nobu M.K."/>
            <person name="Nakahara N."/>
            <person name="Morono Y."/>
            <person name="Ogawara M."/>
            <person name="Takaki Y."/>
            <person name="Takano Y."/>
            <person name="Uematsu K."/>
            <person name="Ikuta T."/>
            <person name="Ito M."/>
            <person name="Matsui Y."/>
            <person name="Miyazaki M."/>
            <person name="Murata K."/>
            <person name="Saito Y."/>
            <person name="Sakai S."/>
            <person name="Song C."/>
            <person name="Tasumi E."/>
            <person name="Yamanaka Y."/>
            <person name="Yamaguchi T."/>
            <person name="Kamagata Y."/>
            <person name="Tamaki H."/>
            <person name="Takai K."/>
        </authorList>
    </citation>
    <scope>NUCLEOTIDE SEQUENCE [LARGE SCALE GENOMIC DNA]</scope>
    <source>
        <strain evidence="2 3">MK-D1</strain>
    </source>
</reference>
<keyword evidence="1" id="KW-0472">Membrane</keyword>
<organism evidence="2 3">
    <name type="scientific">Promethearchaeum syntrophicum</name>
    <dbReference type="NCBI Taxonomy" id="2594042"/>
    <lineage>
        <taxon>Archaea</taxon>
        <taxon>Promethearchaeati</taxon>
        <taxon>Promethearchaeota</taxon>
        <taxon>Promethearchaeia</taxon>
        <taxon>Promethearchaeales</taxon>
        <taxon>Promethearchaeaceae</taxon>
        <taxon>Promethearchaeum</taxon>
    </lineage>
</organism>
<proteinExistence type="predicted"/>
<feature type="transmembrane region" description="Helical" evidence="1">
    <location>
        <begin position="6"/>
        <end position="22"/>
    </location>
</feature>
<dbReference type="Proteomes" id="UP000321408">
    <property type="component" value="Chromosome"/>
</dbReference>
<accession>A0A5B9DBB6</accession>
<evidence type="ECO:0000256" key="1">
    <source>
        <dbReference type="SAM" id="Phobius"/>
    </source>
</evidence>
<feature type="transmembrane region" description="Helical" evidence="1">
    <location>
        <begin position="34"/>
        <end position="53"/>
    </location>
</feature>
<protein>
    <submittedName>
        <fullName evidence="2">Uncharacterized protein</fullName>
    </submittedName>
</protein>
<feature type="transmembrane region" description="Helical" evidence="1">
    <location>
        <begin position="127"/>
        <end position="145"/>
    </location>
</feature>